<evidence type="ECO:0000256" key="1">
    <source>
        <dbReference type="SAM" id="MobiDB-lite"/>
    </source>
</evidence>
<feature type="transmembrane region" description="Helical" evidence="2">
    <location>
        <begin position="99"/>
        <end position="118"/>
    </location>
</feature>
<feature type="transmembrane region" description="Helical" evidence="2">
    <location>
        <begin position="262"/>
        <end position="283"/>
    </location>
</feature>
<keyword evidence="2" id="KW-1133">Transmembrane helix</keyword>
<feature type="region of interest" description="Disordered" evidence="1">
    <location>
        <begin position="1"/>
        <end position="72"/>
    </location>
</feature>
<gene>
    <name evidence="4" type="ORF">EDB92DRAFT_1625287</name>
</gene>
<feature type="compositionally biased region" description="Basic and acidic residues" evidence="1">
    <location>
        <begin position="56"/>
        <end position="65"/>
    </location>
</feature>
<comment type="caution">
    <text evidence="4">The sequence shown here is derived from an EMBL/GenBank/DDBJ whole genome shotgun (WGS) entry which is preliminary data.</text>
</comment>
<evidence type="ECO:0000259" key="3">
    <source>
        <dbReference type="Pfam" id="PF20153"/>
    </source>
</evidence>
<feature type="transmembrane region" description="Helical" evidence="2">
    <location>
        <begin position="295"/>
        <end position="315"/>
    </location>
</feature>
<feature type="transmembrane region" description="Helical" evidence="2">
    <location>
        <begin position="233"/>
        <end position="256"/>
    </location>
</feature>
<keyword evidence="2" id="KW-0472">Membrane</keyword>
<evidence type="ECO:0000313" key="5">
    <source>
        <dbReference type="Proteomes" id="UP001201163"/>
    </source>
</evidence>
<feature type="compositionally biased region" description="Polar residues" evidence="1">
    <location>
        <begin position="669"/>
        <end position="678"/>
    </location>
</feature>
<name>A0AAD4Q6R5_9AGAM</name>
<evidence type="ECO:0000313" key="4">
    <source>
        <dbReference type="EMBL" id="KAH8982835.1"/>
    </source>
</evidence>
<keyword evidence="5" id="KW-1185">Reference proteome</keyword>
<feature type="transmembrane region" description="Helical" evidence="2">
    <location>
        <begin position="174"/>
        <end position="193"/>
    </location>
</feature>
<keyword evidence="2" id="KW-0812">Transmembrane</keyword>
<feature type="region of interest" description="Disordered" evidence="1">
    <location>
        <begin position="649"/>
        <end position="703"/>
    </location>
</feature>
<dbReference type="InterPro" id="IPR045338">
    <property type="entry name" value="DUF6535"/>
</dbReference>
<proteinExistence type="predicted"/>
<accession>A0AAD4Q6R5</accession>
<sequence>MASLAPSTDTRIDIQTPITERQPAIAPGSQPPDPTDPQFQTITANHRGGVPALQRTDNRDTDAQRGENYGDSSGRLWTMYLTEAEEQDKEITESWKGEAEGILVFTGLFSATVATFIIESYKQLSPDSGDTTNALLTQISQQLVNISNGTPLTSVAAQISQPFKPTASAVRVNVLWFLSLVLSLTCALSATLMQQWARRYQELAQRRGAPHKRARMRAYIFDGIRKFKMTRAILTMPTLLHLSVFLFFAGLIDFLFPINKTVAYSILVSISLFALAYAILTILPNLYLNCPYRTPISGITWGLSQISVLGILLAIQNVEGRIHGALLALWRRWTRQQLARPFGLVQWRATLDNQVAVHRKWLMDGLRKSVEISATGAPSTVDAHALEWTLTALDEDKEIEDFVARVPGFFDSRAVPDPTSAILPLMSDQEMTDPILGSRLYDLLKTCIPGTSPLTEEKRRSRLRVCLGTLWYCGRAYNQRESFPVVPLPSYVRVIFASPEMTRRIQTEKDLAARVIGRCFGALVAKKLSADIDLRRVHANDERLVCLSAILGTDSRDVMSLLGNPGTIELASIISLMLVADSLVGDTIPPNVLDMFKQTLRILSRPLLTEGDLLLPPDQVKLFHENYSRALESLNRNWLKDELQHVSDRLPSSSSSAQRGIPFPEPAQGSLSNNSHMSKQSRENQVRIGAAPDSGIDDSSVHT</sequence>
<organism evidence="4 5">
    <name type="scientific">Lactarius akahatsu</name>
    <dbReference type="NCBI Taxonomy" id="416441"/>
    <lineage>
        <taxon>Eukaryota</taxon>
        <taxon>Fungi</taxon>
        <taxon>Dikarya</taxon>
        <taxon>Basidiomycota</taxon>
        <taxon>Agaricomycotina</taxon>
        <taxon>Agaricomycetes</taxon>
        <taxon>Russulales</taxon>
        <taxon>Russulaceae</taxon>
        <taxon>Lactarius</taxon>
    </lineage>
</organism>
<protein>
    <recommendedName>
        <fullName evidence="3">DUF6535 domain-containing protein</fullName>
    </recommendedName>
</protein>
<dbReference type="EMBL" id="JAKELL010000096">
    <property type="protein sequence ID" value="KAH8982835.1"/>
    <property type="molecule type" value="Genomic_DNA"/>
</dbReference>
<dbReference type="AlphaFoldDB" id="A0AAD4Q6R5"/>
<evidence type="ECO:0000256" key="2">
    <source>
        <dbReference type="SAM" id="Phobius"/>
    </source>
</evidence>
<dbReference type="Proteomes" id="UP001201163">
    <property type="component" value="Unassembled WGS sequence"/>
</dbReference>
<feature type="domain" description="DUF6535" evidence="3">
    <location>
        <begin position="77"/>
        <end position="256"/>
    </location>
</feature>
<dbReference type="Pfam" id="PF20153">
    <property type="entry name" value="DUF6535"/>
    <property type="match status" value="1"/>
</dbReference>
<reference evidence="4" key="1">
    <citation type="submission" date="2022-01" db="EMBL/GenBank/DDBJ databases">
        <title>Comparative genomics reveals a dynamic genome evolution in the ectomycorrhizal milk-cap (Lactarius) mushrooms.</title>
        <authorList>
            <consortium name="DOE Joint Genome Institute"/>
            <person name="Lebreton A."/>
            <person name="Tang N."/>
            <person name="Kuo A."/>
            <person name="LaButti K."/>
            <person name="Drula E."/>
            <person name="Barry K."/>
            <person name="Clum A."/>
            <person name="Lipzen A."/>
            <person name="Mousain D."/>
            <person name="Ng V."/>
            <person name="Wang R."/>
            <person name="Wang X."/>
            <person name="Dai Y."/>
            <person name="Henrissat B."/>
            <person name="Grigoriev I.V."/>
            <person name="Guerin-Laguette A."/>
            <person name="Yu F."/>
            <person name="Martin F.M."/>
        </authorList>
    </citation>
    <scope>NUCLEOTIDE SEQUENCE</scope>
    <source>
        <strain evidence="4">QP</strain>
    </source>
</reference>